<name>A0A3A6TP72_9GAMM</name>
<keyword evidence="3" id="KW-1185">Reference proteome</keyword>
<accession>A0A3A6TP72</accession>
<dbReference type="AlphaFoldDB" id="A0A3A6TP72"/>
<protein>
    <submittedName>
        <fullName evidence="2">Uncharacterized protein</fullName>
    </submittedName>
</protein>
<dbReference type="RefSeq" id="WP_121854888.1">
    <property type="nucleotide sequence ID" value="NZ_CP037952.1"/>
</dbReference>
<reference evidence="2 3" key="1">
    <citation type="submission" date="2018-09" db="EMBL/GenBank/DDBJ databases">
        <title>Phylogeny of the Shewanellaceae, and recommendation for two new genera, Pseudoshewanella and Parashewanella.</title>
        <authorList>
            <person name="Wang G."/>
        </authorList>
    </citation>
    <scope>NUCLEOTIDE SEQUENCE [LARGE SCALE GENOMIC DNA]</scope>
    <source>
        <strain evidence="2 3">KCTC 22492</strain>
    </source>
</reference>
<proteinExistence type="predicted"/>
<dbReference type="EMBL" id="QYYH01000153">
    <property type="protein sequence ID" value="RJY06767.1"/>
    <property type="molecule type" value="Genomic_DNA"/>
</dbReference>
<evidence type="ECO:0000256" key="1">
    <source>
        <dbReference type="SAM" id="MobiDB-lite"/>
    </source>
</evidence>
<feature type="region of interest" description="Disordered" evidence="1">
    <location>
        <begin position="1"/>
        <end position="25"/>
    </location>
</feature>
<organism evidence="2 3">
    <name type="scientific">Parashewanella spongiae</name>
    <dbReference type="NCBI Taxonomy" id="342950"/>
    <lineage>
        <taxon>Bacteria</taxon>
        <taxon>Pseudomonadati</taxon>
        <taxon>Pseudomonadota</taxon>
        <taxon>Gammaproteobacteria</taxon>
        <taxon>Alteromonadales</taxon>
        <taxon>Shewanellaceae</taxon>
        <taxon>Parashewanella</taxon>
    </lineage>
</organism>
<gene>
    <name evidence="2" type="ORF">D5R81_17395</name>
</gene>
<evidence type="ECO:0000313" key="2">
    <source>
        <dbReference type="EMBL" id="RJY06767.1"/>
    </source>
</evidence>
<dbReference type="OrthoDB" id="5842010at2"/>
<evidence type="ECO:0000313" key="3">
    <source>
        <dbReference type="Proteomes" id="UP000273022"/>
    </source>
</evidence>
<dbReference type="Proteomes" id="UP000273022">
    <property type="component" value="Unassembled WGS sequence"/>
</dbReference>
<comment type="caution">
    <text evidence="2">The sequence shown here is derived from an EMBL/GenBank/DDBJ whole genome shotgun (WGS) entry which is preliminary data.</text>
</comment>
<sequence length="495" mass="56284">MDGSSRSSSLQQTQQSPSYEDFTCVDAPEDSVTDEFVFVNQFDSKQWVGKLLPDRPAPHSTAAVDPTLAPKAKEQARVEQHYNTALAIKKLFSEEEKILQHTKPSFKEKGFEILAKIGLKERPTKPTATLTERAAKQLVDRGVITQEQADDYIHLDESAYKIQVFHRNFAHRRLQKIKEQRTNLHKKLGTVQMYYQSKKNPSVKATYTFDIEEKLPPVRTISSVPESRPSGGSKRVDGMDSEYIQLTDLSYFRNKLKHQTELINVYRSHAENPIICKAMPIDEHSTIGVYGGRDLHSQPQILPIVSFWGICETVEQAHSHQEYFNDIKSANMVHRSHLKGLHSDIKLDMPQVKLIDLDEYTTSKMDLPAKASGSPFYITSSLLDKKKSGDLEAWQSADNYALLISLMESTSAEAARGINLFKKQHTQRVKRYRQEMVPRAGILSAQDPTPFVAWAKQFVLPQYQTQVIQFLVNPSEHPLDESVKQIINWNAASTK</sequence>
<feature type="compositionally biased region" description="Low complexity" evidence="1">
    <location>
        <begin position="1"/>
        <end position="18"/>
    </location>
</feature>